<proteinExistence type="predicted"/>
<evidence type="ECO:0000256" key="1">
    <source>
        <dbReference type="SAM" id="SignalP"/>
    </source>
</evidence>
<feature type="signal peptide" evidence="1">
    <location>
        <begin position="1"/>
        <end position="20"/>
    </location>
</feature>
<comment type="caution">
    <text evidence="2">The sequence shown here is derived from an EMBL/GenBank/DDBJ whole genome shotgun (WGS) entry which is preliminary data.</text>
</comment>
<feature type="chain" id="PRO_5040381584" description="SnoaL-like domain-containing protein" evidence="1">
    <location>
        <begin position="21"/>
        <end position="175"/>
    </location>
</feature>
<evidence type="ECO:0000313" key="2">
    <source>
        <dbReference type="EMBL" id="MCP8887662.1"/>
    </source>
</evidence>
<protein>
    <recommendedName>
        <fullName evidence="4">SnoaL-like domain-containing protein</fullName>
    </recommendedName>
</protein>
<dbReference type="EMBL" id="JAMWDU010000003">
    <property type="protein sequence ID" value="MCP8887662.1"/>
    <property type="molecule type" value="Genomic_DNA"/>
</dbReference>
<gene>
    <name evidence="2" type="ORF">NF348_11130</name>
</gene>
<reference evidence="2" key="1">
    <citation type="submission" date="2022-06" db="EMBL/GenBank/DDBJ databases">
        <title>Devosia sp. XJ19-45 genome assembly.</title>
        <authorList>
            <person name="Li B."/>
            <person name="Cai M."/>
            <person name="Nie G."/>
            <person name="Li W."/>
        </authorList>
    </citation>
    <scope>NUCLEOTIDE SEQUENCE</scope>
    <source>
        <strain evidence="2">XJ19-45</strain>
    </source>
</reference>
<evidence type="ECO:0000313" key="3">
    <source>
        <dbReference type="Proteomes" id="UP001060275"/>
    </source>
</evidence>
<sequence>MRTGLALLLGLMLAVQPAMAQGKTKSSPVEEAVAALGVCESFAKGDVMAVDAAIAAGWDAYDQDAESPFIRSYAATREIPGMGWGDVFALVESYPQATLGYCRLDVAEPKGAGEAVIAALAALERYQGNVETENGGSYASLKGSDNDNTLLITHWDDVGFVIQLTIITPKNASSE</sequence>
<name>A0A9Q4FST6_9HYPH</name>
<dbReference type="RefSeq" id="WP_254674728.1">
    <property type="nucleotide sequence ID" value="NZ_JAMWDU010000003.1"/>
</dbReference>
<organism evidence="2 3">
    <name type="scientific">Devosia ureilytica</name>
    <dbReference type="NCBI Taxonomy" id="2952754"/>
    <lineage>
        <taxon>Bacteria</taxon>
        <taxon>Pseudomonadati</taxon>
        <taxon>Pseudomonadota</taxon>
        <taxon>Alphaproteobacteria</taxon>
        <taxon>Hyphomicrobiales</taxon>
        <taxon>Devosiaceae</taxon>
        <taxon>Devosia</taxon>
    </lineage>
</organism>
<accession>A0A9Q4FST6</accession>
<dbReference type="AlphaFoldDB" id="A0A9Q4FST6"/>
<keyword evidence="1" id="KW-0732">Signal</keyword>
<evidence type="ECO:0008006" key="4">
    <source>
        <dbReference type="Google" id="ProtNLM"/>
    </source>
</evidence>
<dbReference type="Proteomes" id="UP001060275">
    <property type="component" value="Unassembled WGS sequence"/>
</dbReference>
<keyword evidence="3" id="KW-1185">Reference proteome</keyword>